<dbReference type="HAMAP" id="MF_01209">
    <property type="entry name" value="CPSase_S_chain"/>
    <property type="match status" value="1"/>
</dbReference>
<organism evidence="26 27">
    <name type="scientific">Nesidiocoris tenuis</name>
    <dbReference type="NCBI Taxonomy" id="355587"/>
    <lineage>
        <taxon>Eukaryota</taxon>
        <taxon>Metazoa</taxon>
        <taxon>Ecdysozoa</taxon>
        <taxon>Arthropoda</taxon>
        <taxon>Hexapoda</taxon>
        <taxon>Insecta</taxon>
        <taxon>Pterygota</taxon>
        <taxon>Neoptera</taxon>
        <taxon>Paraneoptera</taxon>
        <taxon>Hemiptera</taxon>
        <taxon>Heteroptera</taxon>
        <taxon>Panheteroptera</taxon>
        <taxon>Cimicomorpha</taxon>
        <taxon>Miridae</taxon>
        <taxon>Dicyphina</taxon>
        <taxon>Nesidiocoris</taxon>
    </lineage>
</organism>
<dbReference type="Pfam" id="PF25596">
    <property type="entry name" value="CPSase_L_D1"/>
    <property type="match status" value="2"/>
</dbReference>
<dbReference type="PANTHER" id="PTHR11405:SF5">
    <property type="entry name" value="CAD PROTEIN"/>
    <property type="match status" value="1"/>
</dbReference>
<dbReference type="SUPFAM" id="SSF48108">
    <property type="entry name" value="Carbamoyl phosphate synthetase, large subunit connection domain"/>
    <property type="match status" value="1"/>
</dbReference>
<dbReference type="NCBIfam" id="NF002032">
    <property type="entry name" value="PRK00856.1"/>
    <property type="match status" value="1"/>
</dbReference>
<dbReference type="PROSITE" id="PS00097">
    <property type="entry name" value="CARBAMOYLTRANSFERASE"/>
    <property type="match status" value="1"/>
</dbReference>
<dbReference type="PRINTS" id="PR00101">
    <property type="entry name" value="ATCASE"/>
</dbReference>
<keyword evidence="10" id="KW-0378">Hydrolase</keyword>
<dbReference type="NCBIfam" id="NF009475">
    <property type="entry name" value="PRK12838.1"/>
    <property type="match status" value="1"/>
</dbReference>
<keyword evidence="8" id="KW-0677">Repeat</keyword>
<dbReference type="SMART" id="SM00851">
    <property type="entry name" value="MGS"/>
    <property type="match status" value="1"/>
</dbReference>
<comment type="similarity">
    <text evidence="14">In the 3rd section; belongs to the metallo-dependent hydrolases superfamily. DHOase family. CAD subfamily.</text>
</comment>
<dbReference type="EMBL" id="AP028916">
    <property type="protein sequence ID" value="BES97108.1"/>
    <property type="molecule type" value="Genomic_DNA"/>
</dbReference>
<keyword evidence="9 23" id="KW-0547">Nucleotide-binding</keyword>
<comment type="similarity">
    <text evidence="15">In the C-terminal section; belongs to the aspartate/ornithine carbamoyltransferase superfamily. ATCase family.</text>
</comment>
<evidence type="ECO:0000256" key="13">
    <source>
        <dbReference type="ARBA" id="ARBA00023268"/>
    </source>
</evidence>
<comment type="pathway">
    <text evidence="2">Pyrimidine metabolism; UMP biosynthesis via de novo pathway; (S)-dihydroorotate from bicarbonate: step 1/3.</text>
</comment>
<comment type="catalytic activity">
    <reaction evidence="19">
        <text>(S)-dihydroorotate + H2O = N-carbamoyl-L-aspartate + H(+)</text>
        <dbReference type="Rhea" id="RHEA:24296"/>
        <dbReference type="ChEBI" id="CHEBI:15377"/>
        <dbReference type="ChEBI" id="CHEBI:15378"/>
        <dbReference type="ChEBI" id="CHEBI:30864"/>
        <dbReference type="ChEBI" id="CHEBI:32814"/>
        <dbReference type="EC" id="3.5.2.3"/>
    </reaction>
</comment>
<keyword evidence="13" id="KW-0511">Multifunctional enzyme</keyword>
<evidence type="ECO:0000256" key="19">
    <source>
        <dbReference type="ARBA" id="ARBA00048492"/>
    </source>
</evidence>
<dbReference type="Gene3D" id="3.40.50.1370">
    <property type="entry name" value="Aspartate/ornithine carbamoyltransferase"/>
    <property type="match status" value="2"/>
</dbReference>
<comment type="catalytic activity">
    <reaction evidence="18">
        <text>hydrogencarbonate + NH4(+) + 2 ATP = carbamoyl phosphate + 2 ADP + phosphate + 2 H(+)</text>
        <dbReference type="Rhea" id="RHEA:18029"/>
        <dbReference type="ChEBI" id="CHEBI:15378"/>
        <dbReference type="ChEBI" id="CHEBI:17544"/>
        <dbReference type="ChEBI" id="CHEBI:28938"/>
        <dbReference type="ChEBI" id="CHEBI:30616"/>
        <dbReference type="ChEBI" id="CHEBI:43474"/>
        <dbReference type="ChEBI" id="CHEBI:58228"/>
        <dbReference type="ChEBI" id="CHEBI:456216"/>
        <dbReference type="EC" id="6.3.4.16"/>
    </reaction>
</comment>
<keyword evidence="27" id="KW-1185">Reference proteome</keyword>
<evidence type="ECO:0000256" key="12">
    <source>
        <dbReference type="ARBA" id="ARBA00022975"/>
    </source>
</evidence>
<keyword evidence="7" id="KW-0479">Metal-binding</keyword>
<dbReference type="InterPro" id="IPR002195">
    <property type="entry name" value="Dihydroorotase_CS"/>
</dbReference>
<evidence type="ECO:0000256" key="15">
    <source>
        <dbReference type="ARBA" id="ARBA00043979"/>
    </source>
</evidence>
<dbReference type="PRINTS" id="PR00099">
    <property type="entry name" value="CPSGATASE"/>
</dbReference>
<dbReference type="NCBIfam" id="TIGR01369">
    <property type="entry name" value="CPSaseII_lrg"/>
    <property type="match status" value="1"/>
</dbReference>
<dbReference type="Pfam" id="PF02142">
    <property type="entry name" value="MGS"/>
    <property type="match status" value="1"/>
</dbReference>
<proteinExistence type="inferred from homology"/>
<dbReference type="InterPro" id="IPR002474">
    <property type="entry name" value="CarbamoylP_synth_ssu_N"/>
</dbReference>
<dbReference type="InterPro" id="IPR006274">
    <property type="entry name" value="CarbamoylP_synth_ssu"/>
</dbReference>
<comment type="catalytic activity">
    <reaction evidence="20">
        <text>hydrogencarbonate + L-glutamine + 2 ATP + H2O = carbamoyl phosphate + L-glutamate + 2 ADP + phosphate + 2 H(+)</text>
        <dbReference type="Rhea" id="RHEA:18633"/>
        <dbReference type="ChEBI" id="CHEBI:15377"/>
        <dbReference type="ChEBI" id="CHEBI:15378"/>
        <dbReference type="ChEBI" id="CHEBI:17544"/>
        <dbReference type="ChEBI" id="CHEBI:29985"/>
        <dbReference type="ChEBI" id="CHEBI:30616"/>
        <dbReference type="ChEBI" id="CHEBI:43474"/>
        <dbReference type="ChEBI" id="CHEBI:58228"/>
        <dbReference type="ChEBI" id="CHEBI:58359"/>
        <dbReference type="ChEBI" id="CHEBI:456216"/>
        <dbReference type="EC" id="6.3.5.5"/>
    </reaction>
</comment>
<dbReference type="InterPro" id="IPR011059">
    <property type="entry name" value="Metal-dep_hydrolase_composite"/>
</dbReference>
<sequence>MVLGSKACYLCLEDGTVYEGYSFGACLPVGGEVVFQTGMVGYPESLTDPSYHAQILVLTYPLIGNYGVPGHDKDQHELFKWFESHKIWASGLVVGEICDTPSHWQQDKTLSAWLQENNVPGVAGIDTRDLTKKIREKGSILGRILQEKPTSVKDLTFDDPNKRNLVADVSTKVTKVYNPSGTLKICFIDCGMKYNQLRCFLHRGARVEVVPWDAQLNPNDFDGLFISNGPGDPSMAGQTVENIRKALSWSKPIFGICLGHQLLSIAAGCKTYKMTYGNRGHNQPCVHTKTNRCFMTSQNHGFAVDINSLPDDWVPLFVNANDNSNEGIVHKTLPYFSVQFHPEHCAGPQDLEMLFDVFLSAVVQHKNTGSCPDLIDRINENLIFKGIDPKHQPKPSKVLILGSGGLSIGQAGEFDYSGSQAIKALRESKIQTVVINPNIATVQTSKGLADKVYFLPLLPEYVKQVIQSERPDGVLLTFGGQTALNCGVELQKEGVFEEYNVKILGTPIQSIIETEDRKIFAERVNELGEKVAPSAAVYSINEAVEAASRLGYPVLARSAFSLGGMGSGFANNDEELKQIAQHALAHSNQLIIDKSLKGWKEVEYEVVRDAYDNCITVCNMENLDPLGIHTGESIVVAPSQTLTNNEYNKLRTTAINVIRHFGIVGECNIQYALSPTSEEYYIIEVNARLSRSSALASKATGFPLAYVAAKLALGHSLLEIRNSVTMKTTACFEPSLDYCVVKIPRWDLSKFSRVSTKIGSSMKSVGEVMSIGRKFEEAFQKALRMVDDDVKGFNPYCKAVSDEELEQPTDKRMFVLAAAIKAGYSIDRLYNLTKIDRWFLHKMKNIIELQNVLEKHTHKSLTKELLLEAKRLGFSDKQIASFVKSTELAVRNKRQENDVRPFIKQIDTVAAEWPATTNYLYVTYNGNSHDIQFPGGHTMVIGSGVYRIGSSVEFDWCAVGCLRELKKLNKKTIMVNYNPETVSTDYDMCDRLYFEEISFEVVMDIYEAENPDGIILSMGGQLPNNIAMDLHRQQAKVLGTSPESVDGAENRFKFSRMLDRIGISQPRWKELTNLKSAIEFCDEVGFPCLVRPSYVLSGAAMCVCHSDKDLEDYLASASDVSKEHPVVISKFITEAKEFDVDAVACDGVIICMAVCEHVENAGVHSGDATLVTPPQDINPETLNKIKVISRAIASSLEVTGPFNMQLIAKDNVLKVIECNVRVSRSFPFVSKTLDYDFVATATRVIVGELVEPVDVMEGSGKIGVKVPVFSFSRLAGADVMLGVEMASTGEVACFGDNRYEAYLKGMLCTGFHIPKKAILLSIGSFKHKMELLNSMKALLRMGFKLYGSMGTADFYNEHGADVEPVQWVFENIGESTTSGELNNLADFLARKDFDLVINLPMRNRGARRVSSFMTYGYRTRRMAVDYSVPLITDVKCAKLLVEAMLKYKQEPRMKTHTDCMTSRRIVRLPGLIDVHVHAREPGAEYKEDFASCSAAALAGGITMICAMPNTNPACVDVESFNLVKELAAAKSRCDFAIFLGATEDNFNVIPELAPDAAGLKMYLNETFNTLRLRDLTFWIKHFDSWPKKSPLCVHAEGQTTAAVLLLATLHNRPIHICHVARKEEIQIIRAAKEKGLAVTCEVCPHHLFLTEQIKDTLGEGKAQVRPVLCSEEDRQALWDNLDVIDCFATDHAPHTLEEKTSDRPPPGFPGLETVLPLLLTAVNEGKLTLEDIIDKMHRNPKKIFNLPDQYNTYIEVDMDMEWTIPDAPTFSKAKWTPFAGFKAKGCVHRVVLRGEVAYIEGQVLVNPGYGKDAREMKMGSKIMAILTGGDIPSRPGSSLDVLSPHEKHALAAHVSDHTEQPELFKLANQDFLRPVSPVPHAMLAKHKPDQVGGPVTHHTTHSLYHQHILSVKMFSKDQLNDLFNLAQSLRNYVLKERRIDHILRGKVMASIFYEVSTRTSCSFSAAMQRLGGKVIHVDETSSSVKKGETLEDTIAVMASYTDVVVLRHPQPGAVARASQHCRKPLINAGDGIGEHPTQALLDVFTIREEIGTVNGLTITMVGDLKHGRTVHSLARLLTLYNVQLRYVAPPSLGMPDHVTEFVRSRGIDQQEIHSLEDALPDSDVVYMTRIQRERFDSQEEYDKCCGLFILTPQLLTKAKKKMVVMHPLPRVFEISPELDSDPRAAYFRQAECGMYVRMALLAMVLGKC</sequence>
<comment type="pathway">
    <text evidence="4">Pyrimidine metabolism; UMP biosynthesis via de novo pathway; (S)-dihydroorotate from bicarbonate: step 3/3.</text>
</comment>
<evidence type="ECO:0000256" key="10">
    <source>
        <dbReference type="ARBA" id="ARBA00022801"/>
    </source>
</evidence>
<dbReference type="InterPro" id="IPR005483">
    <property type="entry name" value="CPSase_dom"/>
</dbReference>
<evidence type="ECO:0000256" key="20">
    <source>
        <dbReference type="ARBA" id="ARBA00048816"/>
    </source>
</evidence>
<dbReference type="NCBIfam" id="TIGR00670">
    <property type="entry name" value="asp_carb_tr"/>
    <property type="match status" value="1"/>
</dbReference>
<evidence type="ECO:0000256" key="6">
    <source>
        <dbReference type="ARBA" id="ARBA00022679"/>
    </source>
</evidence>
<dbReference type="SUPFAM" id="SSF52021">
    <property type="entry name" value="Carbamoyl phosphate synthetase, small subunit N-terminal domain"/>
    <property type="match status" value="1"/>
</dbReference>
<dbReference type="Gene3D" id="1.10.1030.10">
    <property type="entry name" value="Carbamoyl-phosphate synthetase, large subunit oligomerisation domain"/>
    <property type="match status" value="1"/>
</dbReference>
<evidence type="ECO:0000256" key="7">
    <source>
        <dbReference type="ARBA" id="ARBA00022723"/>
    </source>
</evidence>
<dbReference type="CDD" id="cd01744">
    <property type="entry name" value="GATase1_CPSase"/>
    <property type="match status" value="1"/>
</dbReference>
<dbReference type="Gene3D" id="3.40.50.1380">
    <property type="entry name" value="Methylglyoxal synthase-like domain"/>
    <property type="match status" value="1"/>
</dbReference>
<feature type="domain" description="MGS-like" evidence="25">
    <location>
        <begin position="1311"/>
        <end position="1466"/>
    </location>
</feature>
<dbReference type="PRINTS" id="PR00098">
    <property type="entry name" value="CPSASE"/>
</dbReference>
<dbReference type="InterPro" id="IPR036901">
    <property type="entry name" value="Asp/Orn_carbamoylTrfase_sf"/>
</dbReference>
<dbReference type="SUPFAM" id="SSF52440">
    <property type="entry name" value="PreATP-grasp domain"/>
    <property type="match status" value="2"/>
</dbReference>
<dbReference type="InterPro" id="IPR017926">
    <property type="entry name" value="GATASE"/>
</dbReference>
<dbReference type="Pfam" id="PF01979">
    <property type="entry name" value="Amidohydro_1"/>
    <property type="match status" value="1"/>
</dbReference>
<dbReference type="InterPro" id="IPR035686">
    <property type="entry name" value="CPSase_GATase1"/>
</dbReference>
<keyword evidence="5" id="KW-0436">Ligase</keyword>
<dbReference type="InterPro" id="IPR006130">
    <property type="entry name" value="Asp/Orn_carbamoylTrfase"/>
</dbReference>
<evidence type="ECO:0000256" key="9">
    <source>
        <dbReference type="ARBA" id="ARBA00022741"/>
    </source>
</evidence>
<dbReference type="InterPro" id="IPR002082">
    <property type="entry name" value="Asp_carbamoyltransf"/>
</dbReference>
<dbReference type="Gene3D" id="3.20.20.140">
    <property type="entry name" value="Metal-dependent hydrolases"/>
    <property type="match status" value="1"/>
</dbReference>
<dbReference type="CDD" id="cd01423">
    <property type="entry name" value="MGS_CPS_I_III"/>
    <property type="match status" value="1"/>
</dbReference>
<dbReference type="InterPro" id="IPR005480">
    <property type="entry name" value="CPSase_lsu_oligo"/>
</dbReference>
<dbReference type="Gene3D" id="3.40.50.20">
    <property type="match status" value="2"/>
</dbReference>
<dbReference type="InterPro" id="IPR011761">
    <property type="entry name" value="ATP-grasp"/>
</dbReference>
<dbReference type="Pfam" id="PF02729">
    <property type="entry name" value="OTCace_N"/>
    <property type="match status" value="1"/>
</dbReference>
<dbReference type="Gene3D" id="3.50.30.20">
    <property type="entry name" value="Carbamoyl-phosphate synthase small subunit, N-terminal domain"/>
    <property type="match status" value="1"/>
</dbReference>
<dbReference type="Gene3D" id="3.30.470.20">
    <property type="entry name" value="ATP-grasp fold, B domain"/>
    <property type="match status" value="2"/>
</dbReference>
<dbReference type="Pfam" id="PF00988">
    <property type="entry name" value="CPSase_sm_chain"/>
    <property type="match status" value="1"/>
</dbReference>
<comment type="catalytic activity">
    <reaction evidence="21">
        <text>carbamoyl phosphate + L-aspartate = N-carbamoyl-L-aspartate + phosphate + H(+)</text>
        <dbReference type="Rhea" id="RHEA:20013"/>
        <dbReference type="ChEBI" id="CHEBI:15378"/>
        <dbReference type="ChEBI" id="CHEBI:29991"/>
        <dbReference type="ChEBI" id="CHEBI:32814"/>
        <dbReference type="ChEBI" id="CHEBI:43474"/>
        <dbReference type="ChEBI" id="CHEBI:58228"/>
        <dbReference type="EC" id="2.1.3.2"/>
    </reaction>
</comment>
<dbReference type="SUPFAM" id="SSF56059">
    <property type="entry name" value="Glutathione synthetase ATP-binding domain-like"/>
    <property type="match status" value="2"/>
</dbReference>
<dbReference type="PANTHER" id="PTHR11405">
    <property type="entry name" value="CARBAMOYLTRANSFERASE FAMILY MEMBER"/>
    <property type="match status" value="1"/>
</dbReference>
<dbReference type="PROSITE" id="PS00867">
    <property type="entry name" value="CPSASE_2"/>
    <property type="match status" value="2"/>
</dbReference>
<dbReference type="NCBIfam" id="TIGR01368">
    <property type="entry name" value="CPSaseIIsmall"/>
    <property type="match status" value="1"/>
</dbReference>
<dbReference type="InterPro" id="IPR013815">
    <property type="entry name" value="ATP_grasp_subdomain_1"/>
</dbReference>
<protein>
    <recommendedName>
        <fullName evidence="28">Dihydroorotase</fullName>
    </recommendedName>
</protein>
<dbReference type="Pfam" id="PF00185">
    <property type="entry name" value="OTCace"/>
    <property type="match status" value="1"/>
</dbReference>
<dbReference type="NCBIfam" id="NF009455">
    <property type="entry name" value="PRK12815.1"/>
    <property type="match status" value="1"/>
</dbReference>
<dbReference type="InterPro" id="IPR036480">
    <property type="entry name" value="CarbP_synth_ssu_N_sf"/>
</dbReference>
<dbReference type="Gene3D" id="3.30.1490.20">
    <property type="entry name" value="ATP-grasp fold, A domain"/>
    <property type="match status" value="1"/>
</dbReference>
<dbReference type="InterPro" id="IPR006131">
    <property type="entry name" value="Asp_carbamoyltransf_Asp/Orn-bd"/>
</dbReference>
<dbReference type="PROSITE" id="PS50975">
    <property type="entry name" value="ATP_GRASP"/>
    <property type="match status" value="2"/>
</dbReference>
<evidence type="ECO:0000256" key="4">
    <source>
        <dbReference type="ARBA" id="ARBA00004880"/>
    </source>
</evidence>
<dbReference type="InterPro" id="IPR058047">
    <property type="entry name" value="CPSase_preATP-grasp"/>
</dbReference>
<evidence type="ECO:0008006" key="28">
    <source>
        <dbReference type="Google" id="ProtNLM"/>
    </source>
</evidence>
<feature type="domain" description="ATP-grasp" evidence="24">
    <location>
        <begin position="1055"/>
        <end position="1246"/>
    </location>
</feature>
<dbReference type="PROSITE" id="PS00483">
    <property type="entry name" value="DIHYDROOROTASE_2"/>
    <property type="match status" value="1"/>
</dbReference>
<comment type="pathway">
    <text evidence="3">Pyrimidine metabolism; UMP biosynthesis via de novo pathway; (S)-dihydroorotate from bicarbonate: step 2/3.</text>
</comment>
<dbReference type="InterPro" id="IPR005479">
    <property type="entry name" value="CPAse_ATP-bd"/>
</dbReference>
<evidence type="ECO:0000256" key="8">
    <source>
        <dbReference type="ARBA" id="ARBA00022737"/>
    </source>
</evidence>
<gene>
    <name evidence="26" type="ORF">NTJ_09922</name>
</gene>
<dbReference type="InterPro" id="IPR016185">
    <property type="entry name" value="PreATP-grasp_dom_sf"/>
</dbReference>
<name>A0ABN7AY52_9HEMI</name>
<dbReference type="PROSITE" id="PS51273">
    <property type="entry name" value="GATASE_TYPE_1"/>
    <property type="match status" value="1"/>
</dbReference>
<keyword evidence="6" id="KW-0808">Transferase</keyword>
<dbReference type="Pfam" id="PF02786">
    <property type="entry name" value="CPSase_L_D2"/>
    <property type="match status" value="2"/>
</dbReference>
<dbReference type="InterPro" id="IPR006132">
    <property type="entry name" value="Asp/Orn_carbamoyltranf_P-bd"/>
</dbReference>
<dbReference type="SUPFAM" id="SSF52317">
    <property type="entry name" value="Class I glutamine amidotransferase-like"/>
    <property type="match status" value="1"/>
</dbReference>
<dbReference type="SUPFAM" id="SSF51556">
    <property type="entry name" value="Metallo-dependent hydrolases"/>
    <property type="match status" value="1"/>
</dbReference>
<dbReference type="InterPro" id="IPR006680">
    <property type="entry name" value="Amidohydro-rel"/>
</dbReference>
<evidence type="ECO:0000259" key="24">
    <source>
        <dbReference type="PROSITE" id="PS50975"/>
    </source>
</evidence>
<reference evidence="26 27" key="1">
    <citation type="submission" date="2023-09" db="EMBL/GenBank/DDBJ databases">
        <title>Nesidiocoris tenuis whole genome shotgun sequence.</title>
        <authorList>
            <person name="Shibata T."/>
            <person name="Shimoda M."/>
            <person name="Kobayashi T."/>
            <person name="Uehara T."/>
        </authorList>
    </citation>
    <scope>NUCLEOTIDE SEQUENCE [LARGE SCALE GENOMIC DNA]</scope>
    <source>
        <strain evidence="26 27">Japan</strain>
    </source>
</reference>
<dbReference type="SUPFAM" id="SSF51338">
    <property type="entry name" value="Composite domain of metallo-dependent hydrolases"/>
    <property type="match status" value="1"/>
</dbReference>
<evidence type="ECO:0000256" key="5">
    <source>
        <dbReference type="ARBA" id="ARBA00022598"/>
    </source>
</evidence>
<dbReference type="PROSITE" id="PS00866">
    <property type="entry name" value="CPSASE_1"/>
    <property type="match status" value="1"/>
</dbReference>
<evidence type="ECO:0000259" key="25">
    <source>
        <dbReference type="PROSITE" id="PS51855"/>
    </source>
</evidence>
<dbReference type="SMART" id="SM01096">
    <property type="entry name" value="CPSase_L_D3"/>
    <property type="match status" value="1"/>
</dbReference>
<evidence type="ECO:0000256" key="21">
    <source>
        <dbReference type="ARBA" id="ARBA00048859"/>
    </source>
</evidence>
<evidence type="ECO:0000256" key="17">
    <source>
        <dbReference type="ARBA" id="ARBA00043998"/>
    </source>
</evidence>
<dbReference type="SUPFAM" id="SSF53671">
    <property type="entry name" value="Aspartate/ornithine carbamoyltransferase"/>
    <property type="match status" value="1"/>
</dbReference>
<dbReference type="NCBIfam" id="NF003671">
    <property type="entry name" value="PRK05294.1"/>
    <property type="match status" value="1"/>
</dbReference>
<accession>A0ABN7AY52</accession>
<dbReference type="InterPro" id="IPR029062">
    <property type="entry name" value="Class_I_gatase-like"/>
</dbReference>
<dbReference type="InterPro" id="IPR036897">
    <property type="entry name" value="CarbamoylP_synth_lsu_oligo_sf"/>
</dbReference>
<evidence type="ECO:0000256" key="2">
    <source>
        <dbReference type="ARBA" id="ARBA00004812"/>
    </source>
</evidence>
<dbReference type="PRINTS" id="PR00100">
    <property type="entry name" value="AOTCASE"/>
</dbReference>
<comment type="similarity">
    <text evidence="16">In the N-terminal section; belongs to the CarA family.</text>
</comment>
<keyword evidence="11 23" id="KW-0067">ATP-binding</keyword>
<evidence type="ECO:0000256" key="22">
    <source>
        <dbReference type="ARBA" id="ARBA00049534"/>
    </source>
</evidence>
<dbReference type="SMART" id="SM01097">
    <property type="entry name" value="CPSase_sm_chain"/>
    <property type="match status" value="1"/>
</dbReference>
<dbReference type="HAMAP" id="MF_00001">
    <property type="entry name" value="Asp_carb_tr"/>
    <property type="match status" value="1"/>
</dbReference>
<evidence type="ECO:0000256" key="16">
    <source>
        <dbReference type="ARBA" id="ARBA00043984"/>
    </source>
</evidence>
<comment type="cofactor">
    <cofactor evidence="1">
        <name>Zn(2+)</name>
        <dbReference type="ChEBI" id="CHEBI:29105"/>
    </cofactor>
</comment>
<dbReference type="InterPro" id="IPR036914">
    <property type="entry name" value="MGS-like_dom_sf"/>
</dbReference>
<feature type="domain" description="ATP-grasp" evidence="24">
    <location>
        <begin position="521"/>
        <end position="713"/>
    </location>
</feature>
<dbReference type="InterPro" id="IPR011607">
    <property type="entry name" value="MGS-like_dom"/>
</dbReference>
<dbReference type="Pfam" id="PF00117">
    <property type="entry name" value="GATase"/>
    <property type="match status" value="1"/>
</dbReference>
<evidence type="ECO:0000256" key="1">
    <source>
        <dbReference type="ARBA" id="ARBA00001947"/>
    </source>
</evidence>
<evidence type="ECO:0000256" key="23">
    <source>
        <dbReference type="PROSITE-ProRule" id="PRU00409"/>
    </source>
</evidence>
<dbReference type="PROSITE" id="PS51855">
    <property type="entry name" value="MGS"/>
    <property type="match status" value="1"/>
</dbReference>
<evidence type="ECO:0000256" key="14">
    <source>
        <dbReference type="ARBA" id="ARBA00043968"/>
    </source>
</evidence>
<dbReference type="CDD" id="cd01316">
    <property type="entry name" value="CAD_DHOase"/>
    <property type="match status" value="1"/>
</dbReference>
<comment type="similarity">
    <text evidence="17">In the 2nd section; belongs to the CarB family.</text>
</comment>
<evidence type="ECO:0000313" key="26">
    <source>
        <dbReference type="EMBL" id="BES97108.1"/>
    </source>
</evidence>
<dbReference type="Pfam" id="PF02787">
    <property type="entry name" value="CPSase_L_D3"/>
    <property type="match status" value="1"/>
</dbReference>
<dbReference type="Proteomes" id="UP001307889">
    <property type="component" value="Chromosome 8"/>
</dbReference>
<dbReference type="Gene3D" id="3.40.50.880">
    <property type="match status" value="1"/>
</dbReference>
<dbReference type="SUPFAM" id="SSF52335">
    <property type="entry name" value="Methylglyoxal synthase-like"/>
    <property type="match status" value="1"/>
</dbReference>
<keyword evidence="12" id="KW-0665">Pyrimidine biosynthesis</keyword>
<evidence type="ECO:0000256" key="3">
    <source>
        <dbReference type="ARBA" id="ARBA00004852"/>
    </source>
</evidence>
<dbReference type="InterPro" id="IPR006275">
    <property type="entry name" value="CPSase_lsu"/>
</dbReference>
<evidence type="ECO:0000313" key="27">
    <source>
        <dbReference type="Proteomes" id="UP001307889"/>
    </source>
</evidence>
<evidence type="ECO:0000256" key="11">
    <source>
        <dbReference type="ARBA" id="ARBA00022840"/>
    </source>
</evidence>
<comment type="catalytic activity">
    <reaction evidence="22">
        <text>L-glutamine + H2O = L-glutamate + NH4(+)</text>
        <dbReference type="Rhea" id="RHEA:15889"/>
        <dbReference type="ChEBI" id="CHEBI:15377"/>
        <dbReference type="ChEBI" id="CHEBI:28938"/>
        <dbReference type="ChEBI" id="CHEBI:29985"/>
        <dbReference type="ChEBI" id="CHEBI:58359"/>
        <dbReference type="EC" id="3.5.1.2"/>
    </reaction>
</comment>
<dbReference type="InterPro" id="IPR032466">
    <property type="entry name" value="Metal_Hydrolase"/>
</dbReference>
<evidence type="ECO:0000256" key="18">
    <source>
        <dbReference type="ARBA" id="ARBA00047359"/>
    </source>
</evidence>